<dbReference type="SUPFAM" id="SSF55729">
    <property type="entry name" value="Acyl-CoA N-acyltransferases (Nat)"/>
    <property type="match status" value="1"/>
</dbReference>
<accession>A0ABQ8R7G2</accession>
<organism evidence="2 3">
    <name type="scientific">Fusarium equiseti</name>
    <name type="common">Fusarium scirpi</name>
    <dbReference type="NCBI Taxonomy" id="61235"/>
    <lineage>
        <taxon>Eukaryota</taxon>
        <taxon>Fungi</taxon>
        <taxon>Dikarya</taxon>
        <taxon>Ascomycota</taxon>
        <taxon>Pezizomycotina</taxon>
        <taxon>Sordariomycetes</taxon>
        <taxon>Hypocreomycetidae</taxon>
        <taxon>Hypocreales</taxon>
        <taxon>Nectriaceae</taxon>
        <taxon>Fusarium</taxon>
        <taxon>Fusarium incarnatum-equiseti species complex</taxon>
    </lineage>
</organism>
<dbReference type="InterPro" id="IPR000182">
    <property type="entry name" value="GNAT_dom"/>
</dbReference>
<comment type="caution">
    <text evidence="2">The sequence shown here is derived from an EMBL/GenBank/DDBJ whole genome shotgun (WGS) entry which is preliminary data.</text>
</comment>
<keyword evidence="3" id="KW-1185">Reference proteome</keyword>
<sequence length="189" mass="20837">MTTDKMDKDKPEVVVKMAVPEDANNKTLITTLADIVNTAYTAAESDIFIPSYKRTSPSGIASYITASQLAIAYNPTGEPIGCVFIKILSPKLGQFGMLALDAKYQGTGLGKQITAFAEDEVRRQGCERMQLEILVPLTFHHEGKARMLAWYNRMGYEVVKLGDFGVDYPDLVGLLAGPTEYRILEKPLL</sequence>
<name>A0ABQ8R7G2_FUSEQ</name>
<dbReference type="InterPro" id="IPR016181">
    <property type="entry name" value="Acyl_CoA_acyltransferase"/>
</dbReference>
<reference evidence="2" key="1">
    <citation type="submission" date="2022-09" db="EMBL/GenBank/DDBJ databases">
        <title>Fusarium specimens isolated from Avocado Roots.</title>
        <authorList>
            <person name="Stajich J."/>
            <person name="Roper C."/>
            <person name="Heimlech-Rivalta G."/>
        </authorList>
    </citation>
    <scope>NUCLEOTIDE SEQUENCE</scope>
    <source>
        <strain evidence="2">CF00095</strain>
    </source>
</reference>
<dbReference type="EMBL" id="JAOQBH010000011">
    <property type="protein sequence ID" value="KAJ4128821.1"/>
    <property type="molecule type" value="Genomic_DNA"/>
</dbReference>
<evidence type="ECO:0000313" key="3">
    <source>
        <dbReference type="Proteomes" id="UP001152024"/>
    </source>
</evidence>
<proteinExistence type="predicted"/>
<dbReference type="Pfam" id="PF00583">
    <property type="entry name" value="Acetyltransf_1"/>
    <property type="match status" value="1"/>
</dbReference>
<evidence type="ECO:0000313" key="2">
    <source>
        <dbReference type="EMBL" id="KAJ4128821.1"/>
    </source>
</evidence>
<dbReference type="CDD" id="cd04301">
    <property type="entry name" value="NAT_SF"/>
    <property type="match status" value="1"/>
</dbReference>
<dbReference type="Proteomes" id="UP001152024">
    <property type="component" value="Unassembled WGS sequence"/>
</dbReference>
<gene>
    <name evidence="2" type="ORF">NW768_007340</name>
</gene>
<dbReference type="PROSITE" id="PS51186">
    <property type="entry name" value="GNAT"/>
    <property type="match status" value="1"/>
</dbReference>
<protein>
    <recommendedName>
        <fullName evidence="1">N-acetyltransferase domain-containing protein</fullName>
    </recommendedName>
</protein>
<dbReference type="Gene3D" id="3.40.630.30">
    <property type="match status" value="1"/>
</dbReference>
<evidence type="ECO:0000259" key="1">
    <source>
        <dbReference type="PROSITE" id="PS51186"/>
    </source>
</evidence>
<feature type="domain" description="N-acetyltransferase" evidence="1">
    <location>
        <begin position="27"/>
        <end position="181"/>
    </location>
</feature>